<dbReference type="Proteomes" id="UP001275440">
    <property type="component" value="Unassembled WGS sequence"/>
</dbReference>
<name>A0ABU3WRK2_9NOCA</name>
<proteinExistence type="predicted"/>
<protein>
    <submittedName>
        <fullName evidence="1">Uncharacterized protein</fullName>
    </submittedName>
</protein>
<gene>
    <name evidence="1" type="ORF">F8M49_17165</name>
</gene>
<dbReference type="RefSeq" id="WP_371304400.1">
    <property type="nucleotide sequence ID" value="NZ_JAWKJJ010000001.1"/>
</dbReference>
<reference evidence="1 2" key="1">
    <citation type="submission" date="2019-10" db="EMBL/GenBank/DDBJ databases">
        <title>Draft Genome Assembly of Rhodococcus zopfii DSM44189.</title>
        <authorList>
            <person name="Sutton J.M."/>
            <person name="Akob D.M."/>
            <person name="Bushman T.J."/>
        </authorList>
    </citation>
    <scope>NUCLEOTIDE SEQUENCE [LARGE SCALE GENOMIC DNA]</scope>
    <source>
        <strain evidence="1 2">DSM 44189</strain>
    </source>
</reference>
<sequence>MTDPNPITARTVLLPGVPPDRSAAAVADVLGRLGAVRAAVRALNAITPDMLAAVDAEVATAIADLFEVRLEDLFAQGWQCYRRLRDAATATLGGGKQAVPLDSTRITSTQHPFVELSMDGAPVGRIDIDLTAEYELHGVVAVVESGALTALRFGECDVTVTFAVRPVGTVLQRRRTFSMGALAPMREPVPLVGSARARPA</sequence>
<organism evidence="1 2">
    <name type="scientific">Rhodococcus zopfii</name>
    <dbReference type="NCBI Taxonomy" id="43772"/>
    <lineage>
        <taxon>Bacteria</taxon>
        <taxon>Bacillati</taxon>
        <taxon>Actinomycetota</taxon>
        <taxon>Actinomycetes</taxon>
        <taxon>Mycobacteriales</taxon>
        <taxon>Nocardiaceae</taxon>
        <taxon>Rhodococcus</taxon>
    </lineage>
</organism>
<accession>A0ABU3WRK2</accession>
<comment type="caution">
    <text evidence="1">The sequence shown here is derived from an EMBL/GenBank/DDBJ whole genome shotgun (WGS) entry which is preliminary data.</text>
</comment>
<keyword evidence="2" id="KW-1185">Reference proteome</keyword>
<evidence type="ECO:0000313" key="2">
    <source>
        <dbReference type="Proteomes" id="UP001275440"/>
    </source>
</evidence>
<dbReference type="EMBL" id="WBMO01000001">
    <property type="protein sequence ID" value="MDV2476616.1"/>
    <property type="molecule type" value="Genomic_DNA"/>
</dbReference>
<evidence type="ECO:0000313" key="1">
    <source>
        <dbReference type="EMBL" id="MDV2476616.1"/>
    </source>
</evidence>